<dbReference type="PANTHER" id="PTHR14418:SF5">
    <property type="entry name" value="CONDENSIN COMPLEX SUBUNIT 3"/>
    <property type="match status" value="1"/>
</dbReference>
<keyword evidence="10" id="KW-1185">Reference proteome</keyword>
<accession>A0AAD5TQ98</accession>
<keyword evidence="5" id="KW-0498">Mitosis</keyword>
<organism evidence="9 10">
    <name type="scientific">Geranomyces variabilis</name>
    <dbReference type="NCBI Taxonomy" id="109894"/>
    <lineage>
        <taxon>Eukaryota</taxon>
        <taxon>Fungi</taxon>
        <taxon>Fungi incertae sedis</taxon>
        <taxon>Chytridiomycota</taxon>
        <taxon>Chytridiomycota incertae sedis</taxon>
        <taxon>Chytridiomycetes</taxon>
        <taxon>Spizellomycetales</taxon>
        <taxon>Powellomycetaceae</taxon>
        <taxon>Geranomyces</taxon>
    </lineage>
</organism>
<dbReference type="GO" id="GO:0051301">
    <property type="term" value="P:cell division"/>
    <property type="evidence" value="ECO:0007669"/>
    <property type="project" value="UniProtKB-KW"/>
</dbReference>
<dbReference type="Pfam" id="PF12719">
    <property type="entry name" value="Cnd3"/>
    <property type="match status" value="1"/>
</dbReference>
<comment type="similarity">
    <text evidence="2">Belongs to the CND3 (condensin subunit 3) family.</text>
</comment>
<dbReference type="AlphaFoldDB" id="A0AAD5TQ98"/>
<dbReference type="GO" id="GO:0000793">
    <property type="term" value="C:condensed chromosome"/>
    <property type="evidence" value="ECO:0007669"/>
    <property type="project" value="TreeGrafter"/>
</dbReference>
<evidence type="ECO:0000313" key="9">
    <source>
        <dbReference type="EMBL" id="KAJ3178901.1"/>
    </source>
</evidence>
<dbReference type="InterPro" id="IPR027165">
    <property type="entry name" value="CND3"/>
</dbReference>
<evidence type="ECO:0000259" key="8">
    <source>
        <dbReference type="Pfam" id="PF12719"/>
    </source>
</evidence>
<keyword evidence="6" id="KW-0226">DNA condensation</keyword>
<comment type="subcellular location">
    <subcellularLocation>
        <location evidence="1">Chromosome</location>
    </subcellularLocation>
</comment>
<keyword evidence="7" id="KW-0131">Cell cycle</keyword>
<evidence type="ECO:0000256" key="7">
    <source>
        <dbReference type="ARBA" id="ARBA00023306"/>
    </source>
</evidence>
<name>A0AAD5TQ98_9FUNG</name>
<dbReference type="InterPro" id="IPR011989">
    <property type="entry name" value="ARM-like"/>
</dbReference>
<feature type="domain" description="Nuclear condensin complex subunit 3 C-terminal" evidence="8">
    <location>
        <begin position="483"/>
        <end position="753"/>
    </location>
</feature>
<comment type="caution">
    <text evidence="9">The sequence shown here is derived from an EMBL/GenBank/DDBJ whole genome shotgun (WGS) entry which is preliminary data.</text>
</comment>
<dbReference type="SUPFAM" id="SSF48371">
    <property type="entry name" value="ARM repeat"/>
    <property type="match status" value="1"/>
</dbReference>
<dbReference type="InterPro" id="IPR016024">
    <property type="entry name" value="ARM-type_fold"/>
</dbReference>
<evidence type="ECO:0000256" key="4">
    <source>
        <dbReference type="ARBA" id="ARBA00022618"/>
    </source>
</evidence>
<proteinExistence type="inferred from homology"/>
<keyword evidence="4" id="KW-0132">Cell division</keyword>
<dbReference type="GO" id="GO:0000796">
    <property type="term" value="C:condensin complex"/>
    <property type="evidence" value="ECO:0007669"/>
    <property type="project" value="InterPro"/>
</dbReference>
<dbReference type="Gene3D" id="1.25.10.10">
    <property type="entry name" value="Leucine-rich Repeat Variant"/>
    <property type="match status" value="1"/>
</dbReference>
<evidence type="ECO:0000256" key="6">
    <source>
        <dbReference type="ARBA" id="ARBA00023067"/>
    </source>
</evidence>
<sequence>MSVAAIFQDAARTATSHRKNVVALRKIHIRKGHALEADFCRCVARILPVKKGHPEAERIILFLAAYLEGCKVEGDEGVGKAILDGLVGKLLNLVLRGFKAKDKNVRFRTCQIVWLLLNHLEELDDATFCLVRDELFLRSKDKEAAVRTQAASAISRLQDVGDEEEDELVRECLLNMLQHDTSVDVRKAVLWNISVNSITLPYILERARDVDPHVRKLAFRKITEDVEKMGMIPIEDRDMLLNSGLSDREANVQKAAVAMLCERWIPECGDKLLNLLHKMDVMSGNAAESAAKAYMLSVTNSSDDSIPPLKISFDEDMWNNLDVEEAFFVRTAITFYSENQMHDELEDALPSLLKHSEFLQRYGLLLAQTEDTDEAIALDFILRQLLLIAEVQDYADEMGRRDLLLILRDMLSSLDLRKENILIIVRIMKSRASSESDFTRMIIEVLYTIYDIEGPESQDSINVPIRPEDVTEEDIERSILMLKCMDVICCVLECAEANLQENASMTGILDSFVLPSLTSPHPATNYAALQCLSLACLLDKTLAQRHIQLFMSAFNDQRTELSSLALKVFFDLSVLFGPDLLLTPGVLTEVISETLQCDDEDLLTLAVEGSAKLMMLSFMADELVLQQIIVLYYHPHTRSMNRLRQCLSYFLPVFAHAAHPNQALLQTVTLPSLRILAQEYTDSKDSMVAPLQIGGQLIDWIDVRRVVRSEGGGESASEDLHALLALELLEAAKEEEDLAIEKLWCQLLSRLHLADCADADKLTRIAESTTGLMRSLPKGSTSLPPLKKFARAVAEIDETTLRQANEDEFLDQQTLITAMSELRNEME</sequence>
<evidence type="ECO:0000313" key="10">
    <source>
        <dbReference type="Proteomes" id="UP001212152"/>
    </source>
</evidence>
<evidence type="ECO:0000256" key="1">
    <source>
        <dbReference type="ARBA" id="ARBA00004286"/>
    </source>
</evidence>
<protein>
    <recommendedName>
        <fullName evidence="8">Nuclear condensin complex subunit 3 C-terminal domain-containing protein</fullName>
    </recommendedName>
</protein>
<gene>
    <name evidence="9" type="ORF">HDU87_003168</name>
</gene>
<evidence type="ECO:0000256" key="3">
    <source>
        <dbReference type="ARBA" id="ARBA00022454"/>
    </source>
</evidence>
<dbReference type="InterPro" id="IPR025977">
    <property type="entry name" value="Cnd3_C"/>
</dbReference>
<dbReference type="Proteomes" id="UP001212152">
    <property type="component" value="Unassembled WGS sequence"/>
</dbReference>
<keyword evidence="3" id="KW-0158">Chromosome</keyword>
<evidence type="ECO:0000256" key="2">
    <source>
        <dbReference type="ARBA" id="ARBA00006533"/>
    </source>
</evidence>
<evidence type="ECO:0000256" key="5">
    <source>
        <dbReference type="ARBA" id="ARBA00022776"/>
    </source>
</evidence>
<dbReference type="GO" id="GO:0007076">
    <property type="term" value="P:mitotic chromosome condensation"/>
    <property type="evidence" value="ECO:0007669"/>
    <property type="project" value="InterPro"/>
</dbReference>
<dbReference type="EMBL" id="JADGJQ010000023">
    <property type="protein sequence ID" value="KAJ3178901.1"/>
    <property type="molecule type" value="Genomic_DNA"/>
</dbReference>
<reference evidence="9" key="1">
    <citation type="submission" date="2020-05" db="EMBL/GenBank/DDBJ databases">
        <title>Phylogenomic resolution of chytrid fungi.</title>
        <authorList>
            <person name="Stajich J.E."/>
            <person name="Amses K."/>
            <person name="Simmons R."/>
            <person name="Seto K."/>
            <person name="Myers J."/>
            <person name="Bonds A."/>
            <person name="Quandt C.A."/>
            <person name="Barry K."/>
            <person name="Liu P."/>
            <person name="Grigoriev I."/>
            <person name="Longcore J.E."/>
            <person name="James T.Y."/>
        </authorList>
    </citation>
    <scope>NUCLEOTIDE SEQUENCE</scope>
    <source>
        <strain evidence="9">JEL0379</strain>
    </source>
</reference>
<dbReference type="PANTHER" id="PTHR14418">
    <property type="entry name" value="CONDENSIN COMPLEX SUBUNIT 3-RELATED"/>
    <property type="match status" value="1"/>
</dbReference>